<dbReference type="Proteomes" id="UP000741282">
    <property type="component" value="Unassembled WGS sequence"/>
</dbReference>
<dbReference type="Gene3D" id="3.90.25.10">
    <property type="entry name" value="UDP-galactose 4-epimerase, domain 1"/>
    <property type="match status" value="1"/>
</dbReference>
<evidence type="ECO:0000313" key="5">
    <source>
        <dbReference type="Proteomes" id="UP000741282"/>
    </source>
</evidence>
<feature type="domain" description="RmlD-like substrate binding" evidence="3">
    <location>
        <begin position="3"/>
        <end position="280"/>
    </location>
</feature>
<dbReference type="NCBIfam" id="TIGR01214">
    <property type="entry name" value="rmlD"/>
    <property type="match status" value="1"/>
</dbReference>
<reference evidence="4" key="1">
    <citation type="submission" date="2020-04" db="EMBL/GenBank/DDBJ databases">
        <authorList>
            <person name="Zhang T."/>
        </authorList>
    </citation>
    <scope>NUCLEOTIDE SEQUENCE</scope>
    <source>
        <strain evidence="4">HKST-UBA17</strain>
    </source>
</reference>
<dbReference type="CDD" id="cd05254">
    <property type="entry name" value="dTDP_HR_like_SDR_e"/>
    <property type="match status" value="1"/>
</dbReference>
<dbReference type="InterPro" id="IPR029903">
    <property type="entry name" value="RmlD-like-bd"/>
</dbReference>
<dbReference type="SUPFAM" id="SSF51735">
    <property type="entry name" value="NAD(P)-binding Rossmann-fold domains"/>
    <property type="match status" value="1"/>
</dbReference>
<dbReference type="EC" id="1.1.1.133" evidence="2"/>
<organism evidence="4 5">
    <name type="scientific">Candidatus Dojkabacteria bacterium</name>
    <dbReference type="NCBI Taxonomy" id="2099670"/>
    <lineage>
        <taxon>Bacteria</taxon>
        <taxon>Candidatus Dojkabacteria</taxon>
    </lineage>
</organism>
<keyword evidence="2 4" id="KW-0560">Oxidoreductase</keyword>
<dbReference type="GO" id="GO:0019305">
    <property type="term" value="P:dTDP-rhamnose biosynthetic process"/>
    <property type="evidence" value="ECO:0007669"/>
    <property type="project" value="TreeGrafter"/>
</dbReference>
<comment type="similarity">
    <text evidence="1 2">Belongs to the dTDP-4-dehydrorhamnose reductase family.</text>
</comment>
<accession>A0A955KXC3</accession>
<evidence type="ECO:0000256" key="2">
    <source>
        <dbReference type="RuleBase" id="RU364082"/>
    </source>
</evidence>
<comment type="function">
    <text evidence="2">Catalyzes the reduction of dTDP-6-deoxy-L-lyxo-4-hexulose to yield dTDP-L-rhamnose.</text>
</comment>
<evidence type="ECO:0000259" key="3">
    <source>
        <dbReference type="Pfam" id="PF04321"/>
    </source>
</evidence>
<dbReference type="GO" id="GO:0008831">
    <property type="term" value="F:dTDP-4-dehydrorhamnose reductase activity"/>
    <property type="evidence" value="ECO:0007669"/>
    <property type="project" value="UniProtKB-EC"/>
</dbReference>
<dbReference type="Gene3D" id="3.40.50.720">
    <property type="entry name" value="NAD(P)-binding Rossmann-like Domain"/>
    <property type="match status" value="1"/>
</dbReference>
<sequence>MKKVLITGADGLLGTTVVEVFKEGEYDVVETTIAELDITDHDAVSSKISAEKPDVIVNCAAYTNVDGCEDDGFETAKLVNGTAVGYLAEAAARVQAVFLHISSDYVDSNNSPEGFDESKTVLTPMNKYGETKLLGEREVQRVLDENPGFRAYIVRTSWLFGEGATNFIAKITKFAQEKDELSVVDDEVGTPTYVKDLALVLRDLAKGTAESGIYHVTSSNHCSRYEFAKKILELQNIDTPVKPGKLADWPRKAKISNYSILLNTKLPTQRTWEEMLEDYLGR</sequence>
<dbReference type="AlphaFoldDB" id="A0A955KXC3"/>
<dbReference type="Pfam" id="PF04321">
    <property type="entry name" value="RmlD_sub_bind"/>
    <property type="match status" value="1"/>
</dbReference>
<dbReference type="PANTHER" id="PTHR10491">
    <property type="entry name" value="DTDP-4-DEHYDRORHAMNOSE REDUCTASE"/>
    <property type="match status" value="1"/>
</dbReference>
<proteinExistence type="inferred from homology"/>
<dbReference type="InterPro" id="IPR005913">
    <property type="entry name" value="dTDP_dehydrorham_reduct"/>
</dbReference>
<comment type="pathway">
    <text evidence="2">Carbohydrate biosynthesis; dTDP-L-rhamnose biosynthesis.</text>
</comment>
<protein>
    <recommendedName>
        <fullName evidence="2">dTDP-4-dehydrorhamnose reductase</fullName>
        <ecNumber evidence="2">1.1.1.133</ecNumber>
    </recommendedName>
</protein>
<comment type="caution">
    <text evidence="4">The sequence shown here is derived from an EMBL/GenBank/DDBJ whole genome shotgun (WGS) entry which is preliminary data.</text>
</comment>
<name>A0A955KXC3_9BACT</name>
<dbReference type="InterPro" id="IPR036291">
    <property type="entry name" value="NAD(P)-bd_dom_sf"/>
</dbReference>
<gene>
    <name evidence="4" type="primary">rfbD</name>
    <name evidence="4" type="ORF">KC685_03555</name>
</gene>
<evidence type="ECO:0000256" key="1">
    <source>
        <dbReference type="ARBA" id="ARBA00010944"/>
    </source>
</evidence>
<dbReference type="GO" id="GO:0005829">
    <property type="term" value="C:cytosol"/>
    <property type="evidence" value="ECO:0007669"/>
    <property type="project" value="TreeGrafter"/>
</dbReference>
<keyword evidence="2" id="KW-0521">NADP</keyword>
<dbReference type="PANTHER" id="PTHR10491:SF4">
    <property type="entry name" value="METHIONINE ADENOSYLTRANSFERASE 2 SUBUNIT BETA"/>
    <property type="match status" value="1"/>
</dbReference>
<evidence type="ECO:0000313" key="4">
    <source>
        <dbReference type="EMBL" id="MCA9376968.1"/>
    </source>
</evidence>
<reference evidence="4" key="2">
    <citation type="journal article" date="2021" name="Microbiome">
        <title>Successional dynamics and alternative stable states in a saline activated sludge microbial community over 9 years.</title>
        <authorList>
            <person name="Wang Y."/>
            <person name="Ye J."/>
            <person name="Ju F."/>
            <person name="Liu L."/>
            <person name="Boyd J.A."/>
            <person name="Deng Y."/>
            <person name="Parks D.H."/>
            <person name="Jiang X."/>
            <person name="Yin X."/>
            <person name="Woodcroft B.J."/>
            <person name="Tyson G.W."/>
            <person name="Hugenholtz P."/>
            <person name="Polz M.F."/>
            <person name="Zhang T."/>
        </authorList>
    </citation>
    <scope>NUCLEOTIDE SEQUENCE</scope>
    <source>
        <strain evidence="4">HKST-UBA17</strain>
    </source>
</reference>
<dbReference type="EMBL" id="JAGQLN010000012">
    <property type="protein sequence ID" value="MCA9376968.1"/>
    <property type="molecule type" value="Genomic_DNA"/>
</dbReference>